<reference evidence="1" key="1">
    <citation type="journal article" date="2015" name="Genome Biol. Evol.">
        <title>Organellar Genomes of White Spruce (Picea glauca): Assembly and Annotation.</title>
        <authorList>
            <person name="Jackman S.D."/>
            <person name="Warren R.L."/>
            <person name="Gibb E.A."/>
            <person name="Vandervalk B.P."/>
            <person name="Mohamadi H."/>
            <person name="Chu J."/>
            <person name="Raymond A."/>
            <person name="Pleasance S."/>
            <person name="Coope R."/>
            <person name="Wildung M.R."/>
            <person name="Ritland C.E."/>
            <person name="Bousquet J."/>
            <person name="Jones S.J."/>
            <person name="Bohlmann J."/>
            <person name="Birol I."/>
        </authorList>
    </citation>
    <scope>NUCLEOTIDE SEQUENCE [LARGE SCALE GENOMIC DNA]</scope>
    <source>
        <tissue evidence="1">Flushing bud</tissue>
    </source>
</reference>
<proteinExistence type="predicted"/>
<geneLocation type="mitochondrion" evidence="1"/>
<gene>
    <name evidence="1" type="ORF">ABT39_MTgene5287</name>
</gene>
<evidence type="ECO:0000313" key="1">
    <source>
        <dbReference type="EMBL" id="KUM48287.1"/>
    </source>
</evidence>
<accession>A0A101LZT4</accession>
<dbReference type="AlphaFoldDB" id="A0A101LZT4"/>
<organism evidence="1">
    <name type="scientific">Picea glauca</name>
    <name type="common">White spruce</name>
    <name type="synonym">Pinus glauca</name>
    <dbReference type="NCBI Taxonomy" id="3330"/>
    <lineage>
        <taxon>Eukaryota</taxon>
        <taxon>Viridiplantae</taxon>
        <taxon>Streptophyta</taxon>
        <taxon>Embryophyta</taxon>
        <taxon>Tracheophyta</taxon>
        <taxon>Spermatophyta</taxon>
        <taxon>Pinopsida</taxon>
        <taxon>Pinidae</taxon>
        <taxon>Conifers I</taxon>
        <taxon>Pinales</taxon>
        <taxon>Pinaceae</taxon>
        <taxon>Picea</taxon>
    </lineage>
</organism>
<name>A0A101LZT4_PICGL</name>
<dbReference type="EMBL" id="LKAM01000006">
    <property type="protein sequence ID" value="KUM48287.1"/>
    <property type="molecule type" value="Genomic_DNA"/>
</dbReference>
<comment type="caution">
    <text evidence="1">The sequence shown here is derived from an EMBL/GenBank/DDBJ whole genome shotgun (WGS) entry which is preliminary data.</text>
</comment>
<sequence length="100" mass="11558">MDIQQCLAILHFEFVLQTRLGWPRFCCAGWGNEIRKSSANWKFFFFRMGIAIPFETVIRCKQVGVWIDLVSTCSFSNKTCCLPKFASYNLAILPCTHQNI</sequence>
<keyword evidence="1" id="KW-0496">Mitochondrion</keyword>
<protein>
    <submittedName>
        <fullName evidence="1">Uncharacterized protein</fullName>
    </submittedName>
</protein>